<dbReference type="EMBL" id="JAWIZZ010000047">
    <property type="protein sequence ID" value="KAK5779518.1"/>
    <property type="molecule type" value="Genomic_DNA"/>
</dbReference>
<accession>A0AAN7WSS7</accession>
<feature type="compositionally biased region" description="Acidic residues" evidence="1">
    <location>
        <begin position="1211"/>
        <end position="1222"/>
    </location>
</feature>
<feature type="compositionally biased region" description="Basic and acidic residues" evidence="1">
    <location>
        <begin position="640"/>
        <end position="662"/>
    </location>
</feature>
<dbReference type="InterPro" id="IPR043185">
    <property type="entry name" value="Net1/Tof2"/>
</dbReference>
<evidence type="ECO:0000259" key="2">
    <source>
        <dbReference type="Pfam" id="PF10407"/>
    </source>
</evidence>
<feature type="compositionally biased region" description="Low complexity" evidence="1">
    <location>
        <begin position="454"/>
        <end position="472"/>
    </location>
</feature>
<organism evidence="3 4">
    <name type="scientific">Arxiozyma heterogenica</name>
    <dbReference type="NCBI Taxonomy" id="278026"/>
    <lineage>
        <taxon>Eukaryota</taxon>
        <taxon>Fungi</taxon>
        <taxon>Dikarya</taxon>
        <taxon>Ascomycota</taxon>
        <taxon>Saccharomycotina</taxon>
        <taxon>Saccharomycetes</taxon>
        <taxon>Saccharomycetales</taxon>
        <taxon>Saccharomycetaceae</taxon>
        <taxon>Arxiozyma</taxon>
    </lineage>
</organism>
<gene>
    <name evidence="3" type="ORF">RI543_003409</name>
</gene>
<feature type="compositionally biased region" description="Basic and acidic residues" evidence="1">
    <location>
        <begin position="791"/>
        <end position="802"/>
    </location>
</feature>
<feature type="region of interest" description="Disordered" evidence="1">
    <location>
        <begin position="1102"/>
        <end position="1475"/>
    </location>
</feature>
<feature type="region of interest" description="Disordered" evidence="1">
    <location>
        <begin position="635"/>
        <end position="740"/>
    </location>
</feature>
<feature type="compositionally biased region" description="Low complexity" evidence="1">
    <location>
        <begin position="1179"/>
        <end position="1210"/>
    </location>
</feature>
<feature type="compositionally biased region" description="Polar residues" evidence="1">
    <location>
        <begin position="951"/>
        <end position="966"/>
    </location>
</feature>
<evidence type="ECO:0000313" key="3">
    <source>
        <dbReference type="EMBL" id="KAK5779518.1"/>
    </source>
</evidence>
<evidence type="ECO:0000256" key="1">
    <source>
        <dbReference type="SAM" id="MobiDB-lite"/>
    </source>
</evidence>
<feature type="region of interest" description="Disordered" evidence="1">
    <location>
        <begin position="314"/>
        <end position="349"/>
    </location>
</feature>
<name>A0AAN7WSS7_9SACH</name>
<feature type="compositionally biased region" description="Polar residues" evidence="1">
    <location>
        <begin position="444"/>
        <end position="453"/>
    </location>
</feature>
<feature type="compositionally biased region" description="Basic and acidic residues" evidence="1">
    <location>
        <begin position="1102"/>
        <end position="1115"/>
    </location>
</feature>
<feature type="compositionally biased region" description="Basic and acidic residues" evidence="1">
    <location>
        <begin position="1011"/>
        <end position="1032"/>
    </location>
</feature>
<dbReference type="GO" id="GO:0000183">
    <property type="term" value="P:rDNA heterochromatin formation"/>
    <property type="evidence" value="ECO:0007669"/>
    <property type="project" value="InterPro"/>
</dbReference>
<protein>
    <recommendedName>
        <fullName evidence="2">Nucleolar protein Dnt1-like N-terminal domain-containing protein</fullName>
    </recommendedName>
</protein>
<dbReference type="PANTHER" id="PTHR28196">
    <property type="entry name" value="NUCLEOLAR PROTEIN NET1-RELATED"/>
    <property type="match status" value="1"/>
</dbReference>
<feature type="region of interest" description="Disordered" evidence="1">
    <location>
        <begin position="838"/>
        <end position="881"/>
    </location>
</feature>
<feature type="region of interest" description="Disordered" evidence="1">
    <location>
        <begin position="778"/>
        <end position="802"/>
    </location>
</feature>
<feature type="compositionally biased region" description="Basic and acidic residues" evidence="1">
    <location>
        <begin position="669"/>
        <end position="681"/>
    </location>
</feature>
<feature type="compositionally biased region" description="Basic and acidic residues" evidence="1">
    <location>
        <begin position="1138"/>
        <end position="1153"/>
    </location>
</feature>
<keyword evidence="4" id="KW-1185">Reference proteome</keyword>
<dbReference type="Pfam" id="PF10407">
    <property type="entry name" value="Cytokin_check_N"/>
    <property type="match status" value="1"/>
</dbReference>
<reference evidence="4" key="1">
    <citation type="submission" date="2023-07" db="EMBL/GenBank/DDBJ databases">
        <title>A draft genome of Kazachstania heterogenica Y-27499.</title>
        <authorList>
            <person name="Donic C."/>
            <person name="Kralova J.S."/>
            <person name="Fidel L."/>
            <person name="Ben-Dor S."/>
            <person name="Jung S."/>
        </authorList>
    </citation>
    <scope>NUCLEOTIDE SEQUENCE [LARGE SCALE GENOMIC DNA]</scope>
    <source>
        <strain evidence="4">Y27499</strain>
    </source>
</reference>
<feature type="compositionally biased region" description="Basic and acidic residues" evidence="1">
    <location>
        <begin position="272"/>
        <end position="285"/>
    </location>
</feature>
<feature type="compositionally biased region" description="Low complexity" evidence="1">
    <location>
        <begin position="847"/>
        <end position="857"/>
    </location>
</feature>
<feature type="domain" description="Nucleolar protein Dnt1-like N-terminal" evidence="2">
    <location>
        <begin position="72"/>
        <end position="142"/>
    </location>
</feature>
<feature type="compositionally biased region" description="Polar residues" evidence="1">
    <location>
        <begin position="694"/>
        <end position="705"/>
    </location>
</feature>
<dbReference type="InterPro" id="IPR018844">
    <property type="entry name" value="Dnt1-like_N"/>
</dbReference>
<feature type="compositionally biased region" description="Polar residues" evidence="1">
    <location>
        <begin position="1126"/>
        <end position="1137"/>
    </location>
</feature>
<feature type="compositionally biased region" description="Polar residues" evidence="1">
    <location>
        <begin position="320"/>
        <end position="349"/>
    </location>
</feature>
<feature type="compositionally biased region" description="Pro residues" evidence="1">
    <location>
        <begin position="241"/>
        <end position="250"/>
    </location>
</feature>
<feature type="compositionally biased region" description="Polar residues" evidence="1">
    <location>
        <begin position="974"/>
        <end position="993"/>
    </location>
</feature>
<feature type="region of interest" description="Disordered" evidence="1">
    <location>
        <begin position="395"/>
        <end position="501"/>
    </location>
</feature>
<sequence>MYKIQVVLVPPSVRDNFVPIGFTSTLEDSSHLLNTTGNQNNVPNTLENSIQNWNNTNNSLILSNYFTQPRLKRFLLFTNPSNTLLDLADEILIKCEKIYPNLANDIEILTLQDSNSCDLDPDFIVKDVFNIDNTVRVILKNEINLDSNTTQHVSLYGNAKRRKLNNFESQSVQQQQQQQQQQIYSVSSGTLKVAKKRSNGNSKTITNPNLRISTPLANQIFPSQTSNNSDDEDNFADRSFLPPPTQPQSPPIRISSGIENSKRMKYSAMEDTVSRSETVDPDKSKQQRLLSGTPFRTDLTPNRVTLTGQRVVSESYDGTPRSNGLIFTSTTQPLSGTRRGSMNNSRITSGMLTIPEPRIAEVEKELKEGPSSPASVLPLKADRIPMKKPYMEQHPVISGEDSSSSSSETYEAELNKGEQSPSLRKSDISNHNESQELPYPVKNSPFNPTGSSQNNYTNNIRNDNENINNLQNSFSKTSKDSQRLSSLEAKLENKSHSQRSIRRIDQFSDDENENENERIQIAKLPTKSKVVTTKDNMIKRNINANNNTNGDDSRNSIDTDHEANNTVRFTDIQSELHNKSHEAVQKKDLLNIVDKSQEVKTTGKLADILEKPIKQKENSTSSLVEHEITPVTQMNTKKRTASETVKELLKSPEHSTNKKSKIETTTQQVKKDTIENRKSNENKPVTNKLLKVSDSASKINKQQIPTKGPVEKTTAPVASKKEVSSPSKTDKIDNLKKTESQDGVDTYEQFVLKSNAKPVPIKINPYKNVEVQRSTVDESEYYTTSDDSYNNDDKQIDKKTSTDRKLEINDITSLQNKILNKDAKVKASNVVDETKAISKTTNKEISDTSSSNSNSSDDSSEDERKATVWKPRRVKKDVSPELVQKAKCTEVLIKSKPAPVITKKPRSKQKIYQTPEFVSSSEEETTGEENNPSSGTIKVNKANDTKALLRSATQKQSPDVTTATSDSKAKQEIKSTNIPKTNQSAESKMTNITTKKDPKSIPENKQSLSTKKQDDKVSPLKKQEISHVKSNKKENESFIVKIDSEKAKVSTSKSHIKDTNTNKLEAVAIKTNTEDMVKETLSKSNNSNKKITAISSVSKEIDLKDSQKKTKELMSHKPSTKKSKVTMPSNVKGNTINKFEDKSINSKSEDALDKSIGQQDEVKAGYKSSQIVATLFNTTSKSSTSSKSESDSSSTSETDSNSSDSSSDSESSSEDSSSEDESPSTRTSRRIIVAPPKGSISDSKPHDLSNNTNIKSKGVTGIESVPQSTQQSQRSVFKTTKQPSITKPPLTATSKISTIPHPSQVSETTISNISSQPPKPGVNSSSTASATTVTTTDSSTNNNINVSPLSKLPRKYRPSLSSLSDLVSRGIPDVKEKTSKNNMPSLVKKGKNIRKDNSSSSSESLSSESEDSSSDGDSSSSSSSDSTSSDSSSDSSDEETYISAKSANAALKNKKKKKAGDGGFASLIKDSKKYK</sequence>
<feature type="region of interest" description="Disordered" evidence="1">
    <location>
        <begin position="195"/>
        <end position="301"/>
    </location>
</feature>
<feature type="compositionally biased region" description="Polar residues" evidence="1">
    <location>
        <begin position="1167"/>
        <end position="1178"/>
    </location>
</feature>
<dbReference type="Proteomes" id="UP001306508">
    <property type="component" value="Unassembled WGS sequence"/>
</dbReference>
<feature type="compositionally biased region" description="Polar residues" evidence="1">
    <location>
        <begin position="199"/>
        <end position="228"/>
    </location>
</feature>
<feature type="compositionally biased region" description="Basic and acidic residues" evidence="1">
    <location>
        <begin position="719"/>
        <end position="740"/>
    </location>
</feature>
<comment type="caution">
    <text evidence="3">The sequence shown here is derived from an EMBL/GenBank/DDBJ whole genome shotgun (WGS) entry which is preliminary data.</text>
</comment>
<feature type="compositionally biased region" description="Basic and acidic residues" evidence="1">
    <location>
        <begin position="424"/>
        <end position="434"/>
    </location>
</feature>
<proteinExistence type="predicted"/>
<feature type="compositionally biased region" description="Low complexity" evidence="1">
    <location>
        <begin position="1322"/>
        <end position="1347"/>
    </location>
</feature>
<feature type="region of interest" description="Disordered" evidence="1">
    <location>
        <begin position="894"/>
        <end position="1032"/>
    </location>
</feature>
<feature type="compositionally biased region" description="Polar residues" evidence="1">
    <location>
        <begin position="1265"/>
        <end position="1316"/>
    </location>
</feature>
<evidence type="ECO:0000313" key="4">
    <source>
        <dbReference type="Proteomes" id="UP001306508"/>
    </source>
</evidence>
<feature type="compositionally biased region" description="Low complexity" evidence="1">
    <location>
        <begin position="1398"/>
        <end position="1407"/>
    </location>
</feature>
<feature type="compositionally biased region" description="Low complexity" evidence="1">
    <location>
        <begin position="1415"/>
        <end position="1434"/>
    </location>
</feature>
<dbReference type="PANTHER" id="PTHR28196:SF1">
    <property type="entry name" value="NUCLEOLAR PROTEIN NET1-RELATED"/>
    <property type="match status" value="1"/>
</dbReference>